<keyword evidence="2" id="KW-1185">Reference proteome</keyword>
<reference evidence="1 2" key="1">
    <citation type="submission" date="2020-02" db="EMBL/GenBank/DDBJ databases">
        <authorList>
            <person name="Kim M.K."/>
        </authorList>
    </citation>
    <scope>NUCLEOTIDE SEQUENCE [LARGE SCALE GENOMIC DNA]</scope>
    <source>
        <strain evidence="1 2">BT327</strain>
    </source>
</reference>
<sequence>MESPFYCFGASSPVDLKFENNNSSDQILTLFQYTEAKGFDRIGTLKVNGESTKAICLENEGPIEEGLYIFNGEQTHKIQLKWAEDFILNLDDSTHLIDTPSELEHLLDPKW</sequence>
<dbReference type="Proteomes" id="UP000474777">
    <property type="component" value="Unassembled WGS sequence"/>
</dbReference>
<comment type="caution">
    <text evidence="1">The sequence shown here is derived from an EMBL/GenBank/DDBJ whole genome shotgun (WGS) entry which is preliminary data.</text>
</comment>
<gene>
    <name evidence="1" type="ORF">GXP69_18545</name>
</gene>
<protein>
    <submittedName>
        <fullName evidence="1">Uncharacterized protein</fullName>
    </submittedName>
</protein>
<organism evidence="1 2">
    <name type="scientific">Pontibacter burrus</name>
    <dbReference type="NCBI Taxonomy" id="2704466"/>
    <lineage>
        <taxon>Bacteria</taxon>
        <taxon>Pseudomonadati</taxon>
        <taxon>Bacteroidota</taxon>
        <taxon>Cytophagia</taxon>
        <taxon>Cytophagales</taxon>
        <taxon>Hymenobacteraceae</taxon>
        <taxon>Pontibacter</taxon>
    </lineage>
</organism>
<name>A0A6B3LVA6_9BACT</name>
<proteinExistence type="predicted"/>
<accession>A0A6B3LVA6</accession>
<evidence type="ECO:0000313" key="1">
    <source>
        <dbReference type="EMBL" id="NEM99703.1"/>
    </source>
</evidence>
<dbReference type="RefSeq" id="WP_163917061.1">
    <property type="nucleotide sequence ID" value="NZ_JAAGWD010000012.1"/>
</dbReference>
<evidence type="ECO:0000313" key="2">
    <source>
        <dbReference type="Proteomes" id="UP000474777"/>
    </source>
</evidence>
<dbReference type="AlphaFoldDB" id="A0A6B3LVA6"/>
<dbReference type="EMBL" id="JAAGWD010000012">
    <property type="protein sequence ID" value="NEM99703.1"/>
    <property type="molecule type" value="Genomic_DNA"/>
</dbReference>